<evidence type="ECO:0000313" key="2">
    <source>
        <dbReference type="EMBL" id="GBP35439.1"/>
    </source>
</evidence>
<reference evidence="2 3" key="1">
    <citation type="journal article" date="2019" name="Commun. Biol.">
        <title>The bagworm genome reveals a unique fibroin gene that provides high tensile strength.</title>
        <authorList>
            <person name="Kono N."/>
            <person name="Nakamura H."/>
            <person name="Ohtoshi R."/>
            <person name="Tomita M."/>
            <person name="Numata K."/>
            <person name="Arakawa K."/>
        </authorList>
    </citation>
    <scope>NUCLEOTIDE SEQUENCE [LARGE SCALE GENOMIC DNA]</scope>
</reference>
<feature type="compositionally biased region" description="Basic residues" evidence="1">
    <location>
        <begin position="1"/>
        <end position="15"/>
    </location>
</feature>
<comment type="caution">
    <text evidence="2">The sequence shown here is derived from an EMBL/GenBank/DDBJ whole genome shotgun (WGS) entry which is preliminary data.</text>
</comment>
<gene>
    <name evidence="2" type="ORF">EVAR_94890_1</name>
</gene>
<protein>
    <submittedName>
        <fullName evidence="2">Uncharacterized protein</fullName>
    </submittedName>
</protein>
<proteinExistence type="predicted"/>
<sequence>MARNRARTYSPRRRPSAGPGTANNRRRIVATTKTAAGSLTCYVLSEARSERLRDSEVEFHAFVQGELNAVKDSCHRCGDNVLDRAFRGTEPLPIRPNLEFVPGSF</sequence>
<evidence type="ECO:0000313" key="3">
    <source>
        <dbReference type="Proteomes" id="UP000299102"/>
    </source>
</evidence>
<name>A0A4C1V9V5_EUMVA</name>
<dbReference type="Proteomes" id="UP000299102">
    <property type="component" value="Unassembled WGS sequence"/>
</dbReference>
<dbReference type="EMBL" id="BGZK01000303">
    <property type="protein sequence ID" value="GBP35439.1"/>
    <property type="molecule type" value="Genomic_DNA"/>
</dbReference>
<keyword evidence="3" id="KW-1185">Reference proteome</keyword>
<accession>A0A4C1V9V5</accession>
<organism evidence="2 3">
    <name type="scientific">Eumeta variegata</name>
    <name type="common">Bagworm moth</name>
    <name type="synonym">Eumeta japonica</name>
    <dbReference type="NCBI Taxonomy" id="151549"/>
    <lineage>
        <taxon>Eukaryota</taxon>
        <taxon>Metazoa</taxon>
        <taxon>Ecdysozoa</taxon>
        <taxon>Arthropoda</taxon>
        <taxon>Hexapoda</taxon>
        <taxon>Insecta</taxon>
        <taxon>Pterygota</taxon>
        <taxon>Neoptera</taxon>
        <taxon>Endopterygota</taxon>
        <taxon>Lepidoptera</taxon>
        <taxon>Glossata</taxon>
        <taxon>Ditrysia</taxon>
        <taxon>Tineoidea</taxon>
        <taxon>Psychidae</taxon>
        <taxon>Oiketicinae</taxon>
        <taxon>Eumeta</taxon>
    </lineage>
</organism>
<feature type="region of interest" description="Disordered" evidence="1">
    <location>
        <begin position="1"/>
        <end position="27"/>
    </location>
</feature>
<evidence type="ECO:0000256" key="1">
    <source>
        <dbReference type="SAM" id="MobiDB-lite"/>
    </source>
</evidence>
<dbReference type="AlphaFoldDB" id="A0A4C1V9V5"/>